<sequence length="347" mass="37159">MGEPTFHIVGPASSLEFAQMEYLGEMLMRNLPNIMCRIVRVHPSDWRAYASEVCRLQGFPPELAQRLAPFAWTGAGYLVGGAADFNADCRRKYNVGFDGAYTSETWTSITNENADEAHKLKALETAREKGERAPRALPKPGAGAALGQVAIDELFDGAWRLAHGAPKSWADEPLGTLDAPRVAVLMPADASFVAHKLFDVPESLLFLIAAPASAPTVDALEGIAYALTELRVSALLVLGATQSPQLDTAIAIAHAKMTGAPYALLPSEAIWAEPMSAAASNVLSSAPPSASAAALRTACAEEWLRAVERRLTTGLEVTMALYRARELHIACALVDNDAPGRRSVRRV</sequence>
<protein>
    <submittedName>
        <fullName evidence="1">Uncharacterized protein</fullName>
    </submittedName>
</protein>
<organism evidence="1 2">
    <name type="scientific">Diacronema lutheri</name>
    <name type="common">Unicellular marine alga</name>
    <name type="synonym">Monochrysis lutheri</name>
    <dbReference type="NCBI Taxonomy" id="2081491"/>
    <lineage>
        <taxon>Eukaryota</taxon>
        <taxon>Haptista</taxon>
        <taxon>Haptophyta</taxon>
        <taxon>Pavlovophyceae</taxon>
        <taxon>Pavlovales</taxon>
        <taxon>Pavlovaceae</taxon>
        <taxon>Diacronema</taxon>
    </lineage>
</organism>
<reference evidence="1" key="1">
    <citation type="submission" date="2021-05" db="EMBL/GenBank/DDBJ databases">
        <title>The genome of the haptophyte Pavlova lutheri (Diacronema luteri, Pavlovales) - a model for lipid biosynthesis in eukaryotic algae.</title>
        <authorList>
            <person name="Hulatt C.J."/>
            <person name="Posewitz M.C."/>
        </authorList>
    </citation>
    <scope>NUCLEOTIDE SEQUENCE</scope>
    <source>
        <strain evidence="1">NIVA-4/92</strain>
    </source>
</reference>
<dbReference type="AlphaFoldDB" id="A0A8J5X8Z8"/>
<dbReference type="OrthoDB" id="1510206at2759"/>
<dbReference type="Proteomes" id="UP000751190">
    <property type="component" value="Unassembled WGS sequence"/>
</dbReference>
<gene>
    <name evidence="1" type="ORF">KFE25_003595</name>
</gene>
<comment type="caution">
    <text evidence="1">The sequence shown here is derived from an EMBL/GenBank/DDBJ whole genome shotgun (WGS) entry which is preliminary data.</text>
</comment>
<keyword evidence="2" id="KW-1185">Reference proteome</keyword>
<proteinExistence type="predicted"/>
<dbReference type="EMBL" id="JAGTXO010000028">
    <property type="protein sequence ID" value="KAG8461026.1"/>
    <property type="molecule type" value="Genomic_DNA"/>
</dbReference>
<evidence type="ECO:0000313" key="2">
    <source>
        <dbReference type="Proteomes" id="UP000751190"/>
    </source>
</evidence>
<name>A0A8J5X8Z8_DIALT</name>
<accession>A0A8J5X8Z8</accession>
<evidence type="ECO:0000313" key="1">
    <source>
        <dbReference type="EMBL" id="KAG8461026.1"/>
    </source>
</evidence>